<proteinExistence type="predicted"/>
<dbReference type="PROSITE" id="PS50977">
    <property type="entry name" value="HTH_TETR_2"/>
    <property type="match status" value="1"/>
</dbReference>
<dbReference type="EMBL" id="FNAD01000011">
    <property type="protein sequence ID" value="SDE05431.1"/>
    <property type="molecule type" value="Genomic_DNA"/>
</dbReference>
<feature type="DNA-binding region" description="H-T-H motif" evidence="2">
    <location>
        <begin position="31"/>
        <end position="50"/>
    </location>
</feature>
<dbReference type="InterPro" id="IPR001647">
    <property type="entry name" value="HTH_TetR"/>
</dbReference>
<evidence type="ECO:0000313" key="5">
    <source>
        <dbReference type="Proteomes" id="UP000198949"/>
    </source>
</evidence>
<organism evidence="4 5">
    <name type="scientific">Glycomyces harbinensis</name>
    <dbReference type="NCBI Taxonomy" id="58114"/>
    <lineage>
        <taxon>Bacteria</taxon>
        <taxon>Bacillati</taxon>
        <taxon>Actinomycetota</taxon>
        <taxon>Actinomycetes</taxon>
        <taxon>Glycomycetales</taxon>
        <taxon>Glycomycetaceae</taxon>
        <taxon>Glycomyces</taxon>
    </lineage>
</organism>
<dbReference type="InterPro" id="IPR009057">
    <property type="entry name" value="Homeodomain-like_sf"/>
</dbReference>
<dbReference type="AlphaFoldDB" id="A0A1G6ZSD3"/>
<dbReference type="STRING" id="58114.SAMN05216270_111176"/>
<feature type="domain" description="HTH tetR-type" evidence="3">
    <location>
        <begin position="8"/>
        <end position="68"/>
    </location>
</feature>
<accession>A0A1G6ZSD3</accession>
<dbReference type="GO" id="GO:0003677">
    <property type="term" value="F:DNA binding"/>
    <property type="evidence" value="ECO:0007669"/>
    <property type="project" value="UniProtKB-UniRule"/>
</dbReference>
<evidence type="ECO:0000259" key="3">
    <source>
        <dbReference type="PROSITE" id="PS50977"/>
    </source>
</evidence>
<sequence length="197" mass="20592">MPRGVAIPQLRQQLFAAAELVVVRDGPARLSSRAVTGEAGVATGLLHAHFGDLDEFLTAYAVDRSFLVSAAAAGLPDRAGHGEVAQNLAEALAVIPRTHLTVLARLMALRPELAGRVRTVLGDRAAGLDAIEQAATAYLTAERRLGRIAADADPAALALALVGVLHHLVLTEDTGERLRRAVTAVVKGAEAPLESRP</sequence>
<name>A0A1G6ZSD3_9ACTN</name>
<dbReference type="OrthoDB" id="5068503at2"/>
<evidence type="ECO:0000256" key="2">
    <source>
        <dbReference type="PROSITE-ProRule" id="PRU00335"/>
    </source>
</evidence>
<gene>
    <name evidence="4" type="ORF">SAMN05216270_111176</name>
</gene>
<evidence type="ECO:0000313" key="4">
    <source>
        <dbReference type="EMBL" id="SDE05431.1"/>
    </source>
</evidence>
<dbReference type="RefSeq" id="WP_091038429.1">
    <property type="nucleotide sequence ID" value="NZ_FNAD01000011.1"/>
</dbReference>
<reference evidence="5" key="1">
    <citation type="submission" date="2016-10" db="EMBL/GenBank/DDBJ databases">
        <authorList>
            <person name="Varghese N."/>
            <person name="Submissions S."/>
        </authorList>
    </citation>
    <scope>NUCLEOTIDE SEQUENCE [LARGE SCALE GENOMIC DNA]</scope>
    <source>
        <strain evidence="5">CGMCC 4.3516</strain>
    </source>
</reference>
<keyword evidence="5" id="KW-1185">Reference proteome</keyword>
<dbReference type="Gene3D" id="1.10.357.10">
    <property type="entry name" value="Tetracycline Repressor, domain 2"/>
    <property type="match status" value="1"/>
</dbReference>
<protein>
    <submittedName>
        <fullName evidence="4">Transcriptional regulator, TetR family</fullName>
    </submittedName>
</protein>
<dbReference type="SUPFAM" id="SSF46689">
    <property type="entry name" value="Homeodomain-like"/>
    <property type="match status" value="1"/>
</dbReference>
<keyword evidence="1 2" id="KW-0238">DNA-binding</keyword>
<dbReference type="Proteomes" id="UP000198949">
    <property type="component" value="Unassembled WGS sequence"/>
</dbReference>
<evidence type="ECO:0000256" key="1">
    <source>
        <dbReference type="ARBA" id="ARBA00023125"/>
    </source>
</evidence>